<keyword evidence="9" id="KW-0028">Amino-acid biosynthesis</keyword>
<dbReference type="GO" id="GO:0009097">
    <property type="term" value="P:isoleucine biosynthetic process"/>
    <property type="evidence" value="ECO:0007669"/>
    <property type="project" value="UniProtKB-UniPathway"/>
</dbReference>
<dbReference type="GO" id="GO:0004084">
    <property type="term" value="F:branched-chain-amino-acid transaminase activity"/>
    <property type="evidence" value="ECO:0007669"/>
    <property type="project" value="UniProtKB-EC"/>
</dbReference>
<evidence type="ECO:0000256" key="1">
    <source>
        <dbReference type="ARBA" id="ARBA00001933"/>
    </source>
</evidence>
<name>A0A364XW87_9BACT</name>
<dbReference type="UniPathway" id="UPA00047">
    <property type="reaction ID" value="UER00058"/>
</dbReference>
<dbReference type="UniPathway" id="UPA00048">
    <property type="reaction ID" value="UER00073"/>
</dbReference>
<gene>
    <name evidence="17" type="ORF">DQQ10_26800</name>
</gene>
<dbReference type="InterPro" id="IPR043132">
    <property type="entry name" value="BCAT-like_C"/>
</dbReference>
<keyword evidence="11" id="KW-0663">Pyridoxal phosphate</keyword>
<dbReference type="Pfam" id="PF01063">
    <property type="entry name" value="Aminotran_4"/>
    <property type="match status" value="1"/>
</dbReference>
<evidence type="ECO:0000256" key="2">
    <source>
        <dbReference type="ARBA" id="ARBA00003109"/>
    </source>
</evidence>
<proteinExistence type="inferred from homology"/>
<comment type="pathway">
    <text evidence="5">Amino-acid biosynthesis; L-leucine biosynthesis; L-leucine from 3-methyl-2-oxobutanoate: step 4/4.</text>
</comment>
<comment type="catalytic activity">
    <reaction evidence="15">
        <text>L-leucine + 2-oxoglutarate = 4-methyl-2-oxopentanoate + L-glutamate</text>
        <dbReference type="Rhea" id="RHEA:18321"/>
        <dbReference type="ChEBI" id="CHEBI:16810"/>
        <dbReference type="ChEBI" id="CHEBI:17865"/>
        <dbReference type="ChEBI" id="CHEBI:29985"/>
        <dbReference type="ChEBI" id="CHEBI:57427"/>
        <dbReference type="EC" id="2.6.1.42"/>
    </reaction>
</comment>
<dbReference type="InterPro" id="IPR043131">
    <property type="entry name" value="BCAT-like_N"/>
</dbReference>
<dbReference type="InterPro" id="IPR036038">
    <property type="entry name" value="Aminotransferase-like"/>
</dbReference>
<dbReference type="NCBIfam" id="NF009897">
    <property type="entry name" value="PRK13357.1"/>
    <property type="match status" value="1"/>
</dbReference>
<sequence>MVDTIKITLEGVTESRLPQTDFNNLPFGKVYTDHMFMADYRDGQWKNFRIVPYGHMLVSPATPAIHYGQSIFEGMKAYLGTNGEVLIFRPHDNLQRLNLSADRMCMPPVPEEIFMEGLRELLHVDKAWIPSAPGSSLYIRPFVFSADEYIGIRPSQDFTFMIIMSPVGAYYSNPVKVKIETHYTRAVAGGTGYAKAGGNYGGAIYPTKLAAQEGFHQLIWTDGVKHEYIEESGTMNVMFVFNDTLVTPALSDSILAGITRDSIVKLAQSWGMKVEERKVSVKEIVAHLTQGTLQEAFGVGTAATIANIEAIGYEGNLYTLPPVEQRVIAHKIYQELDAIKRGTQPDRFGWIMKL</sequence>
<evidence type="ECO:0000256" key="16">
    <source>
        <dbReference type="PIRSR" id="PIRSR006468-1"/>
    </source>
</evidence>
<dbReference type="InterPro" id="IPR001544">
    <property type="entry name" value="Aminotrans_IV"/>
</dbReference>
<dbReference type="PIRSF" id="PIRSF006468">
    <property type="entry name" value="BCAT1"/>
    <property type="match status" value="1"/>
</dbReference>
<evidence type="ECO:0000256" key="12">
    <source>
        <dbReference type="ARBA" id="ARBA00023304"/>
    </source>
</evidence>
<dbReference type="InterPro" id="IPR033939">
    <property type="entry name" value="BCAT_family"/>
</dbReference>
<feature type="modified residue" description="N6-(pyridoxal phosphate)lysine" evidence="16">
    <location>
        <position position="195"/>
    </location>
</feature>
<comment type="pathway">
    <text evidence="4">Amino-acid biosynthesis; L-valine biosynthesis; L-valine from pyruvate: step 4/4.</text>
</comment>
<evidence type="ECO:0000256" key="7">
    <source>
        <dbReference type="ARBA" id="ARBA00013053"/>
    </source>
</evidence>
<comment type="pathway">
    <text evidence="3">Amino-acid biosynthesis; L-isoleucine biosynthesis; L-isoleucine from 2-oxobutanoate: step 4/4.</text>
</comment>
<evidence type="ECO:0000256" key="3">
    <source>
        <dbReference type="ARBA" id="ARBA00004824"/>
    </source>
</evidence>
<accession>A0A364XW87</accession>
<keyword evidence="8 17" id="KW-0032">Aminotransferase</keyword>
<evidence type="ECO:0000313" key="18">
    <source>
        <dbReference type="Proteomes" id="UP000251889"/>
    </source>
</evidence>
<dbReference type="Gene3D" id="3.20.10.10">
    <property type="entry name" value="D-amino Acid Aminotransferase, subunit A, domain 2"/>
    <property type="match status" value="1"/>
</dbReference>
<comment type="caution">
    <text evidence="17">The sequence shown here is derived from an EMBL/GenBank/DDBJ whole genome shotgun (WGS) entry which is preliminary data.</text>
</comment>
<comment type="catalytic activity">
    <reaction evidence="14">
        <text>L-isoleucine + 2-oxoglutarate = (S)-3-methyl-2-oxopentanoate + L-glutamate</text>
        <dbReference type="Rhea" id="RHEA:24801"/>
        <dbReference type="ChEBI" id="CHEBI:16810"/>
        <dbReference type="ChEBI" id="CHEBI:29985"/>
        <dbReference type="ChEBI" id="CHEBI:35146"/>
        <dbReference type="ChEBI" id="CHEBI:58045"/>
        <dbReference type="EC" id="2.6.1.42"/>
    </reaction>
</comment>
<dbReference type="CDD" id="cd01557">
    <property type="entry name" value="BCAT_beta_family"/>
    <property type="match status" value="1"/>
</dbReference>
<comment type="function">
    <text evidence="2">Acts on leucine, isoleucine and valine.</text>
</comment>
<keyword evidence="18" id="KW-1185">Reference proteome</keyword>
<dbReference type="RefSeq" id="WP_112750035.1">
    <property type="nucleotide sequence ID" value="NZ_QMFY01000027.1"/>
</dbReference>
<keyword evidence="12" id="KW-0100">Branched-chain amino acid biosynthesis</keyword>
<dbReference type="EMBL" id="QMFY01000027">
    <property type="protein sequence ID" value="RAV97784.1"/>
    <property type="molecule type" value="Genomic_DNA"/>
</dbReference>
<dbReference type="GO" id="GO:0009098">
    <property type="term" value="P:L-leucine biosynthetic process"/>
    <property type="evidence" value="ECO:0007669"/>
    <property type="project" value="UniProtKB-UniPathway"/>
</dbReference>
<organism evidence="17 18">
    <name type="scientific">Pseudochryseolinea flava</name>
    <dbReference type="NCBI Taxonomy" id="2059302"/>
    <lineage>
        <taxon>Bacteria</taxon>
        <taxon>Pseudomonadati</taxon>
        <taxon>Bacteroidota</taxon>
        <taxon>Cytophagia</taxon>
        <taxon>Cytophagales</taxon>
        <taxon>Fulvivirgaceae</taxon>
        <taxon>Pseudochryseolinea</taxon>
    </lineage>
</organism>
<evidence type="ECO:0000256" key="14">
    <source>
        <dbReference type="ARBA" id="ARBA00048798"/>
    </source>
</evidence>
<dbReference type="SUPFAM" id="SSF56752">
    <property type="entry name" value="D-aminoacid aminotransferase-like PLP-dependent enzymes"/>
    <property type="match status" value="1"/>
</dbReference>
<dbReference type="UniPathway" id="UPA00049">
    <property type="reaction ID" value="UER00062"/>
</dbReference>
<dbReference type="OrthoDB" id="9804984at2"/>
<evidence type="ECO:0000256" key="15">
    <source>
        <dbReference type="ARBA" id="ARBA00049229"/>
    </source>
</evidence>
<protein>
    <recommendedName>
        <fullName evidence="7">branched-chain-amino-acid transaminase</fullName>
        <ecNumber evidence="7">2.6.1.42</ecNumber>
    </recommendedName>
</protein>
<comment type="similarity">
    <text evidence="6">Belongs to the class-IV pyridoxal-phosphate-dependent aminotransferase family.</text>
</comment>
<evidence type="ECO:0000256" key="6">
    <source>
        <dbReference type="ARBA" id="ARBA00009320"/>
    </source>
</evidence>
<dbReference type="Gene3D" id="3.30.470.10">
    <property type="match status" value="1"/>
</dbReference>
<dbReference type="EC" id="2.6.1.42" evidence="7"/>
<keyword evidence="10 17" id="KW-0808">Transferase</keyword>
<dbReference type="AlphaFoldDB" id="A0A364XW87"/>
<evidence type="ECO:0000256" key="9">
    <source>
        <dbReference type="ARBA" id="ARBA00022605"/>
    </source>
</evidence>
<dbReference type="GO" id="GO:0009099">
    <property type="term" value="P:L-valine biosynthetic process"/>
    <property type="evidence" value="ECO:0007669"/>
    <property type="project" value="UniProtKB-UniPathway"/>
</dbReference>
<reference evidence="17 18" key="1">
    <citation type="submission" date="2018-06" db="EMBL/GenBank/DDBJ databases">
        <title>Chryseolinea flavus sp. nov., a member of the phylum Bacteroidetes isolated from soil.</title>
        <authorList>
            <person name="Li Y."/>
            <person name="Wang J."/>
        </authorList>
    </citation>
    <scope>NUCLEOTIDE SEQUENCE [LARGE SCALE GENOMIC DNA]</scope>
    <source>
        <strain evidence="17 18">SDU1-6</strain>
    </source>
</reference>
<comment type="cofactor">
    <cofactor evidence="1">
        <name>pyridoxal 5'-phosphate</name>
        <dbReference type="ChEBI" id="CHEBI:597326"/>
    </cofactor>
</comment>
<dbReference type="PANTHER" id="PTHR11825">
    <property type="entry name" value="SUBGROUP IIII AMINOTRANSFERASE"/>
    <property type="match status" value="1"/>
</dbReference>
<evidence type="ECO:0000256" key="8">
    <source>
        <dbReference type="ARBA" id="ARBA00022576"/>
    </source>
</evidence>
<dbReference type="PANTHER" id="PTHR11825:SF44">
    <property type="entry name" value="BRANCHED-CHAIN-AMINO-ACID AMINOTRANSFERASE"/>
    <property type="match status" value="1"/>
</dbReference>
<evidence type="ECO:0000313" key="17">
    <source>
        <dbReference type="EMBL" id="RAV97784.1"/>
    </source>
</evidence>
<evidence type="ECO:0000256" key="11">
    <source>
        <dbReference type="ARBA" id="ARBA00022898"/>
    </source>
</evidence>
<dbReference type="InterPro" id="IPR005786">
    <property type="entry name" value="B_amino_transII"/>
</dbReference>
<evidence type="ECO:0000256" key="5">
    <source>
        <dbReference type="ARBA" id="ARBA00005072"/>
    </source>
</evidence>
<dbReference type="Proteomes" id="UP000251889">
    <property type="component" value="Unassembled WGS sequence"/>
</dbReference>
<evidence type="ECO:0000256" key="4">
    <source>
        <dbReference type="ARBA" id="ARBA00004931"/>
    </source>
</evidence>
<evidence type="ECO:0000256" key="13">
    <source>
        <dbReference type="ARBA" id="ARBA00048212"/>
    </source>
</evidence>
<evidence type="ECO:0000256" key="10">
    <source>
        <dbReference type="ARBA" id="ARBA00022679"/>
    </source>
</evidence>
<dbReference type="NCBIfam" id="TIGR01123">
    <property type="entry name" value="ilvE_II"/>
    <property type="match status" value="1"/>
</dbReference>
<comment type="catalytic activity">
    <reaction evidence="13">
        <text>L-valine + 2-oxoglutarate = 3-methyl-2-oxobutanoate + L-glutamate</text>
        <dbReference type="Rhea" id="RHEA:24813"/>
        <dbReference type="ChEBI" id="CHEBI:11851"/>
        <dbReference type="ChEBI" id="CHEBI:16810"/>
        <dbReference type="ChEBI" id="CHEBI:29985"/>
        <dbReference type="ChEBI" id="CHEBI:57762"/>
        <dbReference type="EC" id="2.6.1.42"/>
    </reaction>
</comment>